<accession>A0A4Y7JF20</accession>
<sequence length="201" mass="22925">MKTQKMAGEILDLTKKKKKKMKKLSLLPPDQLSSIAPDEQRCCRTDNVKWRCKNFRMGSSGGGAADDSSALDNKYCEKHYNYYVAIQTKKKLKKKSGDDEADSDIETRDSKCLKWQKKRLAEEDDRTGVQPPTNHTCDSDRIIEGSSAKIGTKRKKVKRTETSGELKSLAEIREPVVESESLELQKKKVEFTELRSKYAEE</sequence>
<dbReference type="PROSITE" id="PS51667">
    <property type="entry name" value="WRC"/>
    <property type="match status" value="1"/>
</dbReference>
<keyword evidence="6" id="KW-1185">Reference proteome</keyword>
<evidence type="ECO:0000256" key="2">
    <source>
        <dbReference type="PROSITE-ProRule" id="PRU01002"/>
    </source>
</evidence>
<evidence type="ECO:0000256" key="1">
    <source>
        <dbReference type="ARBA" id="ARBA00023242"/>
    </source>
</evidence>
<reference evidence="5 6" key="1">
    <citation type="journal article" date="2018" name="Science">
        <title>The opium poppy genome and morphinan production.</title>
        <authorList>
            <person name="Guo L."/>
            <person name="Winzer T."/>
            <person name="Yang X."/>
            <person name="Li Y."/>
            <person name="Ning Z."/>
            <person name="He Z."/>
            <person name="Teodor R."/>
            <person name="Lu Y."/>
            <person name="Bowser T.A."/>
            <person name="Graham I.A."/>
            <person name="Ye K."/>
        </authorList>
    </citation>
    <scope>NUCLEOTIDE SEQUENCE [LARGE SCALE GENOMIC DNA]</scope>
    <source>
        <strain evidence="6">cv. HN1</strain>
        <tissue evidence="5">Leaves</tissue>
    </source>
</reference>
<dbReference type="Gramene" id="RZC58642">
    <property type="protein sequence ID" value="RZC58642"/>
    <property type="gene ID" value="C5167_005945"/>
</dbReference>
<keyword evidence="1" id="KW-0539">Nucleus</keyword>
<dbReference type="EMBL" id="CM010718">
    <property type="protein sequence ID" value="RZC58642.1"/>
    <property type="molecule type" value="Genomic_DNA"/>
</dbReference>
<comment type="caution">
    <text evidence="2">Lacks conserved residue(s) required for the propagation of feature annotation.</text>
</comment>
<name>A0A4Y7JF20_PAPSO</name>
<gene>
    <name evidence="5" type="ORF">C5167_005945</name>
</gene>
<evidence type="ECO:0000259" key="4">
    <source>
        <dbReference type="PROSITE" id="PS51667"/>
    </source>
</evidence>
<organism evidence="5 6">
    <name type="scientific">Papaver somniferum</name>
    <name type="common">Opium poppy</name>
    <dbReference type="NCBI Taxonomy" id="3469"/>
    <lineage>
        <taxon>Eukaryota</taxon>
        <taxon>Viridiplantae</taxon>
        <taxon>Streptophyta</taxon>
        <taxon>Embryophyta</taxon>
        <taxon>Tracheophyta</taxon>
        <taxon>Spermatophyta</taxon>
        <taxon>Magnoliopsida</taxon>
        <taxon>Ranunculales</taxon>
        <taxon>Papaveraceae</taxon>
        <taxon>Papaveroideae</taxon>
        <taxon>Papaver</taxon>
    </lineage>
</organism>
<dbReference type="Proteomes" id="UP000316621">
    <property type="component" value="Chromosome 4"/>
</dbReference>
<evidence type="ECO:0000256" key="3">
    <source>
        <dbReference type="SAM" id="MobiDB-lite"/>
    </source>
</evidence>
<proteinExistence type="predicted"/>
<feature type="region of interest" description="Disordered" evidence="3">
    <location>
        <begin position="121"/>
        <end position="140"/>
    </location>
</feature>
<dbReference type="InterPro" id="IPR014977">
    <property type="entry name" value="WRC_dom"/>
</dbReference>
<evidence type="ECO:0000313" key="5">
    <source>
        <dbReference type="EMBL" id="RZC58642.1"/>
    </source>
</evidence>
<feature type="domain" description="WRC" evidence="4">
    <location>
        <begin position="36"/>
        <end position="97"/>
    </location>
</feature>
<protein>
    <recommendedName>
        <fullName evidence="4">WRC domain-containing protein</fullName>
    </recommendedName>
</protein>
<evidence type="ECO:0000313" key="6">
    <source>
        <dbReference type="Proteomes" id="UP000316621"/>
    </source>
</evidence>
<dbReference type="AlphaFoldDB" id="A0A4Y7JF20"/>